<accession>A0ABP8V4U5</accession>
<gene>
    <name evidence="2" type="ORF">GCM10023116_31040</name>
</gene>
<comment type="caution">
    <text evidence="2">The sequence shown here is derived from an EMBL/GenBank/DDBJ whole genome shotgun (WGS) entry which is preliminary data.</text>
</comment>
<sequence>MSAVKDPRKRRIARIHIARQQLGMDEEDYRKMLQQVTGKDSCGQMRLFELIKVESHLKTLGWKPRPKQAGKRMSPPSKGRPVDKLRALWIEMASNGLLRDGSENALEAWVRRQTRIINGGQGIDKVDWLENDPALCTQVLESLKKWRRRGQKVK</sequence>
<keyword evidence="3" id="KW-1185">Reference proteome</keyword>
<evidence type="ECO:0000313" key="2">
    <source>
        <dbReference type="EMBL" id="GAA4650821.1"/>
    </source>
</evidence>
<dbReference type="Pfam" id="PF06252">
    <property type="entry name" value="GemA"/>
    <property type="match status" value="1"/>
</dbReference>
<protein>
    <submittedName>
        <fullName evidence="2">Regulatory protein GemA</fullName>
    </submittedName>
</protein>
<proteinExistence type="predicted"/>
<evidence type="ECO:0000256" key="1">
    <source>
        <dbReference type="SAM" id="MobiDB-lite"/>
    </source>
</evidence>
<dbReference type="EMBL" id="BAABFL010000422">
    <property type="protein sequence ID" value="GAA4650821.1"/>
    <property type="molecule type" value="Genomic_DNA"/>
</dbReference>
<reference evidence="3" key="1">
    <citation type="journal article" date="2019" name="Int. J. Syst. Evol. Microbiol.">
        <title>The Global Catalogue of Microorganisms (GCM) 10K type strain sequencing project: providing services to taxonomists for standard genome sequencing and annotation.</title>
        <authorList>
            <consortium name="The Broad Institute Genomics Platform"/>
            <consortium name="The Broad Institute Genome Sequencing Center for Infectious Disease"/>
            <person name="Wu L."/>
            <person name="Ma J."/>
        </authorList>
    </citation>
    <scope>NUCLEOTIDE SEQUENCE [LARGE SCALE GENOMIC DNA]</scope>
    <source>
        <strain evidence="3">JCM 17805</strain>
    </source>
</reference>
<name>A0ABP8V4U5_9GAMM</name>
<dbReference type="InterPro" id="IPR009363">
    <property type="entry name" value="Phage_Mu_Gp16"/>
</dbReference>
<organism evidence="2 3">
    <name type="scientific">Kistimonas scapharcae</name>
    <dbReference type="NCBI Taxonomy" id="1036133"/>
    <lineage>
        <taxon>Bacteria</taxon>
        <taxon>Pseudomonadati</taxon>
        <taxon>Pseudomonadota</taxon>
        <taxon>Gammaproteobacteria</taxon>
        <taxon>Oceanospirillales</taxon>
        <taxon>Endozoicomonadaceae</taxon>
        <taxon>Kistimonas</taxon>
    </lineage>
</organism>
<evidence type="ECO:0000313" key="3">
    <source>
        <dbReference type="Proteomes" id="UP001500604"/>
    </source>
</evidence>
<dbReference type="RefSeq" id="WP_345197070.1">
    <property type="nucleotide sequence ID" value="NZ_BAABFL010000422.1"/>
</dbReference>
<feature type="region of interest" description="Disordered" evidence="1">
    <location>
        <begin position="61"/>
        <end position="80"/>
    </location>
</feature>
<dbReference type="Proteomes" id="UP001500604">
    <property type="component" value="Unassembled WGS sequence"/>
</dbReference>